<evidence type="ECO:0000256" key="5">
    <source>
        <dbReference type="ARBA" id="ARBA00022692"/>
    </source>
</evidence>
<keyword evidence="5 8" id="KW-0812">Transmembrane</keyword>
<dbReference type="InterPro" id="IPR042094">
    <property type="entry name" value="T2SS_GspF_sf"/>
</dbReference>
<keyword evidence="3 8" id="KW-0813">Transport</keyword>
<comment type="similarity">
    <text evidence="2 8">Belongs to the GSP F family.</text>
</comment>
<feature type="transmembrane region" description="Helical" evidence="9">
    <location>
        <begin position="167"/>
        <end position="189"/>
    </location>
</feature>
<evidence type="ECO:0000256" key="1">
    <source>
        <dbReference type="ARBA" id="ARBA00004651"/>
    </source>
</evidence>
<dbReference type="InterPro" id="IPR001992">
    <property type="entry name" value="T2SS_GspF/T4SS_PilC_CS"/>
</dbReference>
<dbReference type="Proteomes" id="UP000183954">
    <property type="component" value="Unassembled WGS sequence"/>
</dbReference>
<accession>A0A1M5Z041</accession>
<dbReference type="EMBL" id="FQXJ01000009">
    <property type="protein sequence ID" value="SHI17559.1"/>
    <property type="molecule type" value="Genomic_DNA"/>
</dbReference>
<dbReference type="PRINTS" id="PR00812">
    <property type="entry name" value="BCTERIALGSPF"/>
</dbReference>
<feature type="transmembrane region" description="Helical" evidence="9">
    <location>
        <begin position="373"/>
        <end position="394"/>
    </location>
</feature>
<feature type="domain" description="Type II secretion system protein GspF" evidence="10">
    <location>
        <begin position="270"/>
        <end position="392"/>
    </location>
</feature>
<evidence type="ECO:0000256" key="7">
    <source>
        <dbReference type="ARBA" id="ARBA00023136"/>
    </source>
</evidence>
<dbReference type="STRING" id="1121420.SAMN02746098_02805"/>
<evidence type="ECO:0000256" key="2">
    <source>
        <dbReference type="ARBA" id="ARBA00005745"/>
    </source>
</evidence>
<dbReference type="Pfam" id="PF00482">
    <property type="entry name" value="T2SSF"/>
    <property type="match status" value="2"/>
</dbReference>
<organism evidence="11 12">
    <name type="scientific">Desulfosporosinus lacus DSM 15449</name>
    <dbReference type="NCBI Taxonomy" id="1121420"/>
    <lineage>
        <taxon>Bacteria</taxon>
        <taxon>Bacillati</taxon>
        <taxon>Bacillota</taxon>
        <taxon>Clostridia</taxon>
        <taxon>Eubacteriales</taxon>
        <taxon>Desulfitobacteriaceae</taxon>
        <taxon>Desulfosporosinus</taxon>
    </lineage>
</organism>
<dbReference type="AlphaFoldDB" id="A0A1M5Z041"/>
<name>A0A1M5Z041_9FIRM</name>
<evidence type="ECO:0000313" key="12">
    <source>
        <dbReference type="Proteomes" id="UP000183954"/>
    </source>
</evidence>
<protein>
    <submittedName>
        <fullName evidence="11">Type IV pilus assembly protein PilC</fullName>
    </submittedName>
</protein>
<comment type="subcellular location">
    <subcellularLocation>
        <location evidence="1 8">Cell membrane</location>
        <topology evidence="1 8">Multi-pass membrane protein</topology>
    </subcellularLocation>
</comment>
<keyword evidence="6 9" id="KW-1133">Transmembrane helix</keyword>
<gene>
    <name evidence="11" type="ORF">SAMN02746098_02805</name>
</gene>
<sequence>MSRQYFLWKAVDLNGKIRHGAWAGDESTEVQTRLRKAGYFPVWVRATLNWKNVLLPARADLKWSSFARRLATLLEAGIPILQALEMMISPEEKRSFEQEQWKSVKERVESGSDLSEALALVNPSPNAFVLSMIKAGEYTGTVGKVLSEVADELDQEQVYQQKVKAALAYPMLLFTAVILVLYVLSVWVLPMYEKLFLSVGATELPFLTRVIFAGSQKLPLFLGGVVGLVGGSLLVLKFTSPDHWKIRLDDLLGRAPLIGKVYRLRDLVQFSRMLARLLGAGIPLLEALRLTAGSLRSPEMLALTNHLVLNVRQGKRMAPLLRSSGIFPKEGAEMIGIAEEAGQLDQMLHYVTRIFRRELEEHLDRLMRMLGPVLILALAGLISLVAGGVMLPVFDLSSHLE</sequence>
<feature type="transmembrane region" description="Helical" evidence="9">
    <location>
        <begin position="218"/>
        <end position="238"/>
    </location>
</feature>
<evidence type="ECO:0000256" key="6">
    <source>
        <dbReference type="ARBA" id="ARBA00022989"/>
    </source>
</evidence>
<feature type="domain" description="Type II secretion system protein GspF" evidence="10">
    <location>
        <begin position="66"/>
        <end position="190"/>
    </location>
</feature>
<dbReference type="OrthoDB" id="9805682at2"/>
<keyword evidence="7 9" id="KW-0472">Membrane</keyword>
<keyword evidence="4" id="KW-1003">Cell membrane</keyword>
<reference evidence="12" key="1">
    <citation type="submission" date="2016-11" db="EMBL/GenBank/DDBJ databases">
        <authorList>
            <person name="Varghese N."/>
            <person name="Submissions S."/>
        </authorList>
    </citation>
    <scope>NUCLEOTIDE SEQUENCE [LARGE SCALE GENOMIC DNA]</scope>
    <source>
        <strain evidence="12">DSM 15449</strain>
    </source>
</reference>
<proteinExistence type="inferred from homology"/>
<dbReference type="GO" id="GO:0009306">
    <property type="term" value="P:protein secretion"/>
    <property type="evidence" value="ECO:0007669"/>
    <property type="project" value="InterPro"/>
</dbReference>
<dbReference type="Gene3D" id="1.20.81.30">
    <property type="entry name" value="Type II secretion system (T2SS), domain F"/>
    <property type="match status" value="2"/>
</dbReference>
<dbReference type="PANTHER" id="PTHR30012">
    <property type="entry name" value="GENERAL SECRETION PATHWAY PROTEIN"/>
    <property type="match status" value="1"/>
</dbReference>
<dbReference type="InterPro" id="IPR003004">
    <property type="entry name" value="GspF/PilC"/>
</dbReference>
<evidence type="ECO:0000256" key="3">
    <source>
        <dbReference type="ARBA" id="ARBA00022448"/>
    </source>
</evidence>
<evidence type="ECO:0000313" key="11">
    <source>
        <dbReference type="EMBL" id="SHI17559.1"/>
    </source>
</evidence>
<evidence type="ECO:0000256" key="4">
    <source>
        <dbReference type="ARBA" id="ARBA00022475"/>
    </source>
</evidence>
<dbReference type="GO" id="GO:0005886">
    <property type="term" value="C:plasma membrane"/>
    <property type="evidence" value="ECO:0007669"/>
    <property type="project" value="UniProtKB-SubCell"/>
</dbReference>
<evidence type="ECO:0000256" key="8">
    <source>
        <dbReference type="RuleBase" id="RU003923"/>
    </source>
</evidence>
<dbReference type="PANTHER" id="PTHR30012:SF0">
    <property type="entry name" value="TYPE II SECRETION SYSTEM PROTEIN F-RELATED"/>
    <property type="match status" value="1"/>
</dbReference>
<evidence type="ECO:0000256" key="9">
    <source>
        <dbReference type="SAM" id="Phobius"/>
    </source>
</evidence>
<dbReference type="RefSeq" id="WP_073030343.1">
    <property type="nucleotide sequence ID" value="NZ_FQXJ01000009.1"/>
</dbReference>
<dbReference type="PROSITE" id="PS00874">
    <property type="entry name" value="T2SP_F"/>
    <property type="match status" value="1"/>
</dbReference>
<dbReference type="InterPro" id="IPR018076">
    <property type="entry name" value="T2SS_GspF_dom"/>
</dbReference>
<evidence type="ECO:0000259" key="10">
    <source>
        <dbReference type="Pfam" id="PF00482"/>
    </source>
</evidence>
<keyword evidence="12" id="KW-1185">Reference proteome</keyword>